<dbReference type="InterPro" id="IPR018608">
    <property type="entry name" value="Gti1/Pac2"/>
</dbReference>
<dbReference type="InParanoid" id="G4TL42"/>
<feature type="region of interest" description="Disordered" evidence="1">
    <location>
        <begin position="188"/>
        <end position="217"/>
    </location>
</feature>
<evidence type="ECO:0008006" key="4">
    <source>
        <dbReference type="Google" id="ProtNLM"/>
    </source>
</evidence>
<comment type="caution">
    <text evidence="2">The sequence shown here is derived from an EMBL/GenBank/DDBJ whole genome shotgun (WGS) entry which is preliminary data.</text>
</comment>
<feature type="compositionally biased region" description="Polar residues" evidence="1">
    <location>
        <begin position="10"/>
        <end position="23"/>
    </location>
</feature>
<protein>
    <recommendedName>
        <fullName evidence="4">cAMP-independent regulatory protein pac2</fullName>
    </recommendedName>
</protein>
<dbReference type="PANTHER" id="PTHR28027:SF1">
    <property type="entry name" value="CAMP INDEPENDENT REGULATORY PROTEIN (AFU_ORTHOLOGUE AFUA_3G09640)"/>
    <property type="match status" value="1"/>
</dbReference>
<dbReference type="EMBL" id="CAFZ01000145">
    <property type="protein sequence ID" value="CCA72040.1"/>
    <property type="molecule type" value="Genomic_DNA"/>
</dbReference>
<gene>
    <name evidence="2" type="ORF">PIIN_05975</name>
</gene>
<dbReference type="Pfam" id="PF09729">
    <property type="entry name" value="Gti1_Pac2"/>
    <property type="match status" value="1"/>
</dbReference>
<dbReference type="OrthoDB" id="5572844at2759"/>
<sequence>MSHGVAGLPSTEQGHGTTWTFGSKWQAGSEVDENTEVFTEIPSNCSTQSPPIVVPLFASIPLLLPSVVGSVTSRSGNKRGQHGTKLPLLGSAISSPKKIMQLPTLVNTRLRSTADAHIIIHAARMGLLRMVERRLDAQERAEIQVGNIYVWEERGALDLSGMGIERWTDGLRWGPSRLRNDFLFYQQREDNPRDKQVNPTIKRRETEPHDPHSGPSAAVDEMDRLIKQTYSVHVYENGQPANRRIKLHITAYFNRRSVESLSTIEHNPTLRSIVLPPGLYRSARVGKPKTSETNASSDGSYSPTERSPVLSSERDGFERLPPIVTNLHSPTLSDDFMDQQSRKTGAGYHAGPYPKARDGSYSPTIADKRAYWMSENRRDTDANPYPVLPSLRTALASVPWGPTQRNAEDDLQLSRLDIARALV</sequence>
<keyword evidence="3" id="KW-1185">Reference proteome</keyword>
<evidence type="ECO:0000256" key="1">
    <source>
        <dbReference type="SAM" id="MobiDB-lite"/>
    </source>
</evidence>
<feature type="region of interest" description="Disordered" evidence="1">
    <location>
        <begin position="284"/>
        <end position="320"/>
    </location>
</feature>
<dbReference type="Proteomes" id="UP000007148">
    <property type="component" value="Unassembled WGS sequence"/>
</dbReference>
<dbReference type="PANTHER" id="PTHR28027">
    <property type="entry name" value="TRANSCRIPTIONAL REGULATOR MIT1"/>
    <property type="match status" value="1"/>
</dbReference>
<feature type="compositionally biased region" description="Polar residues" evidence="1">
    <location>
        <begin position="291"/>
        <end position="305"/>
    </location>
</feature>
<feature type="compositionally biased region" description="Basic and acidic residues" evidence="1">
    <location>
        <begin position="188"/>
        <end position="212"/>
    </location>
</feature>
<dbReference type="eggNOG" id="KOG4476">
    <property type="taxonomic scope" value="Eukaryota"/>
</dbReference>
<name>G4TL42_SERID</name>
<evidence type="ECO:0000313" key="2">
    <source>
        <dbReference type="EMBL" id="CCA72040.1"/>
    </source>
</evidence>
<dbReference type="AlphaFoldDB" id="G4TL42"/>
<feature type="region of interest" description="Disordered" evidence="1">
    <location>
        <begin position="1"/>
        <end position="25"/>
    </location>
</feature>
<dbReference type="OMA" id="HITAYFN"/>
<organism evidence="2 3">
    <name type="scientific">Serendipita indica (strain DSM 11827)</name>
    <name type="common">Root endophyte fungus</name>
    <name type="synonym">Piriformospora indica</name>
    <dbReference type="NCBI Taxonomy" id="1109443"/>
    <lineage>
        <taxon>Eukaryota</taxon>
        <taxon>Fungi</taxon>
        <taxon>Dikarya</taxon>
        <taxon>Basidiomycota</taxon>
        <taxon>Agaricomycotina</taxon>
        <taxon>Agaricomycetes</taxon>
        <taxon>Sebacinales</taxon>
        <taxon>Serendipitaceae</taxon>
        <taxon>Serendipita</taxon>
    </lineage>
</organism>
<reference evidence="2 3" key="1">
    <citation type="journal article" date="2011" name="PLoS Pathog.">
        <title>Endophytic Life Strategies Decoded by Genome and Transcriptome Analyses of the Mutualistic Root Symbiont Piriformospora indica.</title>
        <authorList>
            <person name="Zuccaro A."/>
            <person name="Lahrmann U."/>
            <person name="Guldener U."/>
            <person name="Langen G."/>
            <person name="Pfiffi S."/>
            <person name="Biedenkopf D."/>
            <person name="Wong P."/>
            <person name="Samans B."/>
            <person name="Grimm C."/>
            <person name="Basiewicz M."/>
            <person name="Murat C."/>
            <person name="Martin F."/>
            <person name="Kogel K.H."/>
        </authorList>
    </citation>
    <scope>NUCLEOTIDE SEQUENCE [LARGE SCALE GENOMIC DNA]</scope>
    <source>
        <strain evidence="2 3">DSM 11827</strain>
    </source>
</reference>
<evidence type="ECO:0000313" key="3">
    <source>
        <dbReference type="Proteomes" id="UP000007148"/>
    </source>
</evidence>
<proteinExistence type="predicted"/>
<dbReference type="HOGENOM" id="CLU_028895_0_0_1"/>
<dbReference type="GO" id="GO:0003677">
    <property type="term" value="F:DNA binding"/>
    <property type="evidence" value="ECO:0007669"/>
    <property type="project" value="TreeGrafter"/>
</dbReference>
<accession>G4TL42</accession>